<protein>
    <submittedName>
        <fullName evidence="4">Uncharacterized protein</fullName>
    </submittedName>
</protein>
<feature type="signal peptide" evidence="3">
    <location>
        <begin position="1"/>
        <end position="18"/>
    </location>
</feature>
<evidence type="ECO:0000256" key="3">
    <source>
        <dbReference type="SAM" id="SignalP"/>
    </source>
</evidence>
<comment type="caution">
    <text evidence="4">The sequence shown here is derived from an EMBL/GenBank/DDBJ whole genome shotgun (WGS) entry which is preliminary data.</text>
</comment>
<comment type="similarity">
    <text evidence="1">Belongs to the Necrosis inducing protein (NPP1) family.</text>
</comment>
<evidence type="ECO:0000313" key="4">
    <source>
        <dbReference type="EMBL" id="TKW54569.1"/>
    </source>
</evidence>
<proteinExistence type="inferred from homology"/>
<organism evidence="4 5">
    <name type="scientific">Colletotrichum tanaceti</name>
    <dbReference type="NCBI Taxonomy" id="1306861"/>
    <lineage>
        <taxon>Eukaryota</taxon>
        <taxon>Fungi</taxon>
        <taxon>Dikarya</taxon>
        <taxon>Ascomycota</taxon>
        <taxon>Pezizomycotina</taxon>
        <taxon>Sordariomycetes</taxon>
        <taxon>Hypocreomycetidae</taxon>
        <taxon>Glomerellales</taxon>
        <taxon>Glomerellaceae</taxon>
        <taxon>Colletotrichum</taxon>
        <taxon>Colletotrichum destructivum species complex</taxon>
    </lineage>
</organism>
<dbReference type="Pfam" id="PF05630">
    <property type="entry name" value="NPP1"/>
    <property type="match status" value="1"/>
</dbReference>
<keyword evidence="3" id="KW-0732">Signal</keyword>
<dbReference type="Proteomes" id="UP000310108">
    <property type="component" value="Unassembled WGS sequence"/>
</dbReference>
<keyword evidence="5" id="KW-1185">Reference proteome</keyword>
<evidence type="ECO:0000256" key="1">
    <source>
        <dbReference type="ARBA" id="ARBA00009520"/>
    </source>
</evidence>
<gene>
    <name evidence="4" type="ORF">CTA1_2262</name>
</gene>
<feature type="chain" id="PRO_5020393593" evidence="3">
    <location>
        <begin position="19"/>
        <end position="246"/>
    </location>
</feature>
<dbReference type="PIRSF" id="PIRSF029958">
    <property type="entry name" value="Necrosis-inducing_protein"/>
    <property type="match status" value="1"/>
</dbReference>
<evidence type="ECO:0000313" key="5">
    <source>
        <dbReference type="Proteomes" id="UP000310108"/>
    </source>
</evidence>
<reference evidence="4 5" key="1">
    <citation type="journal article" date="2019" name="PLoS ONE">
        <title>Comparative genome analysis indicates high evolutionary potential of pathogenicity genes in Colletotrichum tanaceti.</title>
        <authorList>
            <person name="Lelwala R.V."/>
            <person name="Korhonen P.K."/>
            <person name="Young N.D."/>
            <person name="Scott J.B."/>
            <person name="Ades P.A."/>
            <person name="Gasser R.B."/>
            <person name="Taylor P.W.J."/>
        </authorList>
    </citation>
    <scope>NUCLEOTIDE SEQUENCE [LARGE SCALE GENOMIC DNA]</scope>
    <source>
        <strain evidence="4">BRIP57314</strain>
    </source>
</reference>
<dbReference type="PANTHER" id="PTHR33657:SF8">
    <property type="entry name" value="DOMAIN PROTEIN, PUTATIVE (AFU_ORTHOLOGUE AFUA_5G00600)-RELATED"/>
    <property type="match status" value="1"/>
</dbReference>
<accession>A0A4U6XGP9</accession>
<sequence>MLAGTLLSVLSLMGGALGAPVEHVGNILARQSRVGHDDLSPSPERVQNNAVGAAIARFNPRLHINHGCQPYTAVNDAGDISGGLKPTGTSEGGCRDKSRGQVYARGTWHNGKFAIMYAFYFPKDQPNDGVPIGSHRHDWECVVVWLNNPAVENPEILGGAPSAHGNFAPTTTPQRDGDKLLVEYFTQDVRNHELRFSSTAGQTYPVLDWDAMTPEMRTALTNADFGSANVPFKDENFVNNLNEAFV</sequence>
<evidence type="ECO:0000256" key="2">
    <source>
        <dbReference type="ARBA" id="ARBA00023026"/>
    </source>
</evidence>
<dbReference type="OrthoDB" id="89086at2759"/>
<dbReference type="EMBL" id="PJEX01000131">
    <property type="protein sequence ID" value="TKW54569.1"/>
    <property type="molecule type" value="Genomic_DNA"/>
</dbReference>
<dbReference type="AlphaFoldDB" id="A0A4U6XGP9"/>
<dbReference type="PANTHER" id="PTHR33657">
    <property type="entry name" value="DOMAIN PROTEIN, PUTATIVE (AFU_ORTHOLOGUE AFUA_5G00600)-RELATED"/>
    <property type="match status" value="1"/>
</dbReference>
<dbReference type="STRING" id="1306861.A0A4U6XGP9"/>
<keyword evidence="2" id="KW-0843">Virulence</keyword>
<name>A0A4U6XGP9_9PEZI</name>
<dbReference type="InterPro" id="IPR008701">
    <property type="entry name" value="NPP1"/>
</dbReference>